<dbReference type="Proteomes" id="UP000319576">
    <property type="component" value="Chromosome"/>
</dbReference>
<dbReference type="EMBL" id="CP036273">
    <property type="protein sequence ID" value="QDU20216.1"/>
    <property type="molecule type" value="Genomic_DNA"/>
</dbReference>
<dbReference type="PANTHER" id="PTHR13501:SF8">
    <property type="entry name" value="LARGE RIBOSOMAL SUBUNIT PROTEIN UL22M"/>
    <property type="match status" value="1"/>
</dbReference>
<keyword evidence="12" id="KW-1185">Reference proteome</keyword>
<dbReference type="GO" id="GO:0003735">
    <property type="term" value="F:structural constituent of ribosome"/>
    <property type="evidence" value="ECO:0007669"/>
    <property type="project" value="InterPro"/>
</dbReference>
<dbReference type="PANTHER" id="PTHR13501">
    <property type="entry name" value="CHLOROPLAST 50S RIBOSOMAL PROTEIN L22-RELATED"/>
    <property type="match status" value="1"/>
</dbReference>
<evidence type="ECO:0000256" key="5">
    <source>
        <dbReference type="ARBA" id="ARBA00023274"/>
    </source>
</evidence>
<dbReference type="HAMAP" id="MF_01331_B">
    <property type="entry name" value="Ribosomal_uL22_B"/>
    <property type="match status" value="1"/>
</dbReference>
<dbReference type="Gene3D" id="3.90.470.10">
    <property type="entry name" value="Ribosomal protein L22/L17"/>
    <property type="match status" value="1"/>
</dbReference>
<keyword evidence="3 7" id="KW-0694">RNA-binding</keyword>
<evidence type="ECO:0000313" key="12">
    <source>
        <dbReference type="Proteomes" id="UP000319576"/>
    </source>
</evidence>
<dbReference type="InterPro" id="IPR036394">
    <property type="entry name" value="Ribosomal_uL22_sf"/>
</dbReference>
<evidence type="ECO:0000256" key="2">
    <source>
        <dbReference type="ARBA" id="ARBA00022730"/>
    </source>
</evidence>
<keyword evidence="4 7" id="KW-0689">Ribosomal protein</keyword>
<dbReference type="InterPro" id="IPR047867">
    <property type="entry name" value="Ribosomal_uL22_bac/org-type"/>
</dbReference>
<dbReference type="RefSeq" id="WP_145237391.1">
    <property type="nucleotide sequence ID" value="NZ_CP036273.1"/>
</dbReference>
<dbReference type="CDD" id="cd00336">
    <property type="entry name" value="Ribosomal_L22"/>
    <property type="match status" value="1"/>
</dbReference>
<dbReference type="OrthoDB" id="9805969at2"/>
<keyword evidence="5 7" id="KW-0687">Ribonucleoprotein</keyword>
<evidence type="ECO:0000256" key="9">
    <source>
        <dbReference type="RuleBase" id="RU004006"/>
    </source>
</evidence>
<evidence type="ECO:0000313" key="11">
    <source>
        <dbReference type="EMBL" id="QDU20216.1"/>
    </source>
</evidence>
<dbReference type="AlphaFoldDB" id="A0A517XRT3"/>
<proteinExistence type="inferred from homology"/>
<protein>
    <recommendedName>
        <fullName evidence="6 7">Large ribosomal subunit protein uL22</fullName>
    </recommendedName>
</protein>
<dbReference type="InterPro" id="IPR005727">
    <property type="entry name" value="Ribosomal_uL22_bac/chlpt-type"/>
</dbReference>
<comment type="function">
    <text evidence="7">The globular domain of the protein is located near the polypeptide exit tunnel on the outside of the subunit, while an extended beta-hairpin is found that lines the wall of the exit tunnel in the center of the 70S ribosome.</text>
</comment>
<dbReference type="SUPFAM" id="SSF54843">
    <property type="entry name" value="Ribosomal protein L22"/>
    <property type="match status" value="1"/>
</dbReference>
<comment type="similarity">
    <text evidence="1 7 8">Belongs to the universal ribosomal protein uL22 family.</text>
</comment>
<dbReference type="Pfam" id="PF00237">
    <property type="entry name" value="Ribosomal_L22"/>
    <property type="match status" value="1"/>
</dbReference>
<evidence type="ECO:0000256" key="10">
    <source>
        <dbReference type="RuleBase" id="RU004008"/>
    </source>
</evidence>
<dbReference type="InterPro" id="IPR001063">
    <property type="entry name" value="Ribosomal_uL22"/>
</dbReference>
<name>A0A517XRT3_9BACT</name>
<evidence type="ECO:0000256" key="4">
    <source>
        <dbReference type="ARBA" id="ARBA00022980"/>
    </source>
</evidence>
<evidence type="ECO:0000256" key="7">
    <source>
        <dbReference type="HAMAP-Rule" id="MF_01331"/>
    </source>
</evidence>
<dbReference type="GO" id="GO:0022625">
    <property type="term" value="C:cytosolic large ribosomal subunit"/>
    <property type="evidence" value="ECO:0007669"/>
    <property type="project" value="TreeGrafter"/>
</dbReference>
<evidence type="ECO:0000256" key="1">
    <source>
        <dbReference type="ARBA" id="ARBA00009451"/>
    </source>
</evidence>
<sequence>MEYKAVHRYADQGPRKIRVFADLIRGRNADEAIEMLKFYHNRGARLLEKVVKSALGNADDRECPDLDALVVTEARVDEAPMFKRIQPRARGTAFPIKRRMSHIHVTLGEPAEG</sequence>
<evidence type="ECO:0000256" key="3">
    <source>
        <dbReference type="ARBA" id="ARBA00022884"/>
    </source>
</evidence>
<organism evidence="11 12">
    <name type="scientific">Urbifossiella limnaea</name>
    <dbReference type="NCBI Taxonomy" id="2528023"/>
    <lineage>
        <taxon>Bacteria</taxon>
        <taxon>Pseudomonadati</taxon>
        <taxon>Planctomycetota</taxon>
        <taxon>Planctomycetia</taxon>
        <taxon>Gemmatales</taxon>
        <taxon>Gemmataceae</taxon>
        <taxon>Urbifossiella</taxon>
    </lineage>
</organism>
<dbReference type="NCBIfam" id="TIGR01044">
    <property type="entry name" value="rplV_bact"/>
    <property type="match status" value="1"/>
</dbReference>
<keyword evidence="2 7" id="KW-0699">rRNA-binding</keyword>
<dbReference type="KEGG" id="uli:ETAA1_21610"/>
<dbReference type="GO" id="GO:0019843">
    <property type="term" value="F:rRNA binding"/>
    <property type="evidence" value="ECO:0007669"/>
    <property type="project" value="UniProtKB-UniRule"/>
</dbReference>
<evidence type="ECO:0000256" key="8">
    <source>
        <dbReference type="RuleBase" id="RU004005"/>
    </source>
</evidence>
<dbReference type="GO" id="GO:0006412">
    <property type="term" value="P:translation"/>
    <property type="evidence" value="ECO:0007669"/>
    <property type="project" value="UniProtKB-UniRule"/>
</dbReference>
<comment type="subunit">
    <text evidence="7 9">Part of the 50S ribosomal subunit.</text>
</comment>
<accession>A0A517XRT3</accession>
<evidence type="ECO:0000256" key="6">
    <source>
        <dbReference type="ARBA" id="ARBA00035207"/>
    </source>
</evidence>
<comment type="function">
    <text evidence="7 10">This protein binds specifically to 23S rRNA; its binding is stimulated by other ribosomal proteins, e.g., L4, L17, and L20. It is important during the early stages of 50S assembly. It makes multiple contacts with different domains of the 23S rRNA in the assembled 50S subunit and ribosome.</text>
</comment>
<reference evidence="11 12" key="1">
    <citation type="submission" date="2019-02" db="EMBL/GenBank/DDBJ databases">
        <title>Deep-cultivation of Planctomycetes and their phenomic and genomic characterization uncovers novel biology.</title>
        <authorList>
            <person name="Wiegand S."/>
            <person name="Jogler M."/>
            <person name="Boedeker C."/>
            <person name="Pinto D."/>
            <person name="Vollmers J."/>
            <person name="Rivas-Marin E."/>
            <person name="Kohn T."/>
            <person name="Peeters S.H."/>
            <person name="Heuer A."/>
            <person name="Rast P."/>
            <person name="Oberbeckmann S."/>
            <person name="Bunk B."/>
            <person name="Jeske O."/>
            <person name="Meyerdierks A."/>
            <person name="Storesund J.E."/>
            <person name="Kallscheuer N."/>
            <person name="Luecker S."/>
            <person name="Lage O.M."/>
            <person name="Pohl T."/>
            <person name="Merkel B.J."/>
            <person name="Hornburger P."/>
            <person name="Mueller R.-W."/>
            <person name="Bruemmer F."/>
            <person name="Labrenz M."/>
            <person name="Spormann A.M."/>
            <person name="Op den Camp H."/>
            <person name="Overmann J."/>
            <person name="Amann R."/>
            <person name="Jetten M.S.M."/>
            <person name="Mascher T."/>
            <person name="Medema M.H."/>
            <person name="Devos D.P."/>
            <person name="Kaster A.-K."/>
            <person name="Ovreas L."/>
            <person name="Rohde M."/>
            <person name="Galperin M.Y."/>
            <person name="Jogler C."/>
        </authorList>
    </citation>
    <scope>NUCLEOTIDE SEQUENCE [LARGE SCALE GENOMIC DNA]</scope>
    <source>
        <strain evidence="11 12">ETA_A1</strain>
    </source>
</reference>
<gene>
    <name evidence="7 11" type="primary">rplV</name>
    <name evidence="11" type="ORF">ETAA1_21610</name>
</gene>